<organism evidence="3 4">
    <name type="scientific">Candidatus Wallbacteria bacterium HGW-Wallbacteria-1</name>
    <dbReference type="NCBI Taxonomy" id="2013854"/>
    <lineage>
        <taxon>Bacteria</taxon>
        <taxon>Candidatus Walliibacteriota</taxon>
    </lineage>
</organism>
<accession>A0A2N1PSN8</accession>
<evidence type="ECO:0000256" key="2">
    <source>
        <dbReference type="SAM" id="Phobius"/>
    </source>
</evidence>
<dbReference type="InterPro" id="IPR012340">
    <property type="entry name" value="NA-bd_OB-fold"/>
</dbReference>
<comment type="caution">
    <text evidence="3">The sequence shown here is derived from an EMBL/GenBank/DDBJ whole genome shotgun (WGS) entry which is preliminary data.</text>
</comment>
<gene>
    <name evidence="3" type="ORF">CVV64_06190</name>
</gene>
<keyword evidence="2" id="KW-0812">Transmembrane</keyword>
<feature type="transmembrane region" description="Helical" evidence="2">
    <location>
        <begin position="122"/>
        <end position="145"/>
    </location>
</feature>
<dbReference type="EMBL" id="PGXC01000003">
    <property type="protein sequence ID" value="PKK91355.1"/>
    <property type="molecule type" value="Genomic_DNA"/>
</dbReference>
<keyword evidence="2" id="KW-0472">Membrane</keyword>
<dbReference type="Gene3D" id="2.40.50.140">
    <property type="entry name" value="Nucleic acid-binding proteins"/>
    <property type="match status" value="1"/>
</dbReference>
<name>A0A2N1PSN8_9BACT</name>
<evidence type="ECO:0000313" key="4">
    <source>
        <dbReference type="Proteomes" id="UP000233256"/>
    </source>
</evidence>
<dbReference type="AlphaFoldDB" id="A0A2N1PSN8"/>
<evidence type="ECO:0000256" key="1">
    <source>
        <dbReference type="SAM" id="MobiDB-lite"/>
    </source>
</evidence>
<keyword evidence="2" id="KW-1133">Transmembrane helix</keyword>
<protein>
    <submittedName>
        <fullName evidence="3">Uncharacterized protein</fullName>
    </submittedName>
</protein>
<feature type="region of interest" description="Disordered" evidence="1">
    <location>
        <begin position="59"/>
        <end position="82"/>
    </location>
</feature>
<feature type="transmembrane region" description="Helical" evidence="2">
    <location>
        <begin position="91"/>
        <end position="110"/>
    </location>
</feature>
<sequence>MESFTISQFYFLCMMLGICWAILSSILAGGHDGADHGGDAQDSGLHFLDQLLGSSHVESDFSGDGTDSAGPAGDPAGGLSSDSATMHPSPFSPLFLAVMATSFGAIGLLLTNGYGLSAAHSFLGATAISIILAWYVSKLFIRIFIASQTDSLSESYDAIGEIGDVDVPIPVNGTGSVSYHLKGRRFTAPAICETNEPLARGQKVTLLRFEGNKLIVKNAGDPGNSGNMGV</sequence>
<reference evidence="3 4" key="1">
    <citation type="journal article" date="2017" name="ISME J.">
        <title>Potential for microbial H2 and metal transformations associated with novel bacteria and archaea in deep terrestrial subsurface sediments.</title>
        <authorList>
            <person name="Hernsdorf A.W."/>
            <person name="Amano Y."/>
            <person name="Miyakawa K."/>
            <person name="Ise K."/>
            <person name="Suzuki Y."/>
            <person name="Anantharaman K."/>
            <person name="Probst A."/>
            <person name="Burstein D."/>
            <person name="Thomas B.C."/>
            <person name="Banfield J.F."/>
        </authorList>
    </citation>
    <scope>NUCLEOTIDE SEQUENCE [LARGE SCALE GENOMIC DNA]</scope>
    <source>
        <strain evidence="3">HGW-Wallbacteria-1</strain>
    </source>
</reference>
<evidence type="ECO:0000313" key="3">
    <source>
        <dbReference type="EMBL" id="PKK91355.1"/>
    </source>
</evidence>
<proteinExistence type="predicted"/>
<dbReference type="Proteomes" id="UP000233256">
    <property type="component" value="Unassembled WGS sequence"/>
</dbReference>
<feature type="compositionally biased region" description="Low complexity" evidence="1">
    <location>
        <begin position="62"/>
        <end position="81"/>
    </location>
</feature>
<feature type="transmembrane region" description="Helical" evidence="2">
    <location>
        <begin position="9"/>
        <end position="28"/>
    </location>
</feature>